<keyword evidence="2" id="KW-0560">Oxidoreductase</keyword>
<reference evidence="3" key="1">
    <citation type="submission" date="2021-01" db="EMBL/GenBank/DDBJ databases">
        <title>Adiantum capillus-veneris genome.</title>
        <authorList>
            <person name="Fang Y."/>
            <person name="Liao Q."/>
        </authorList>
    </citation>
    <scope>NUCLEOTIDE SEQUENCE</scope>
    <source>
        <strain evidence="3">H3</strain>
        <tissue evidence="3">Leaf</tissue>
    </source>
</reference>
<dbReference type="GO" id="GO:0016491">
    <property type="term" value="F:oxidoreductase activity"/>
    <property type="evidence" value="ECO:0007669"/>
    <property type="project" value="UniProtKB-KW"/>
</dbReference>
<evidence type="ECO:0000313" key="3">
    <source>
        <dbReference type="EMBL" id="KAI5064274.1"/>
    </source>
</evidence>
<evidence type="ECO:0000256" key="2">
    <source>
        <dbReference type="ARBA" id="ARBA00023002"/>
    </source>
</evidence>
<dbReference type="Pfam" id="PF13561">
    <property type="entry name" value="adh_short_C2"/>
    <property type="match status" value="1"/>
</dbReference>
<dbReference type="InterPro" id="IPR045000">
    <property type="entry name" value="TR"/>
</dbReference>
<evidence type="ECO:0000313" key="4">
    <source>
        <dbReference type="Proteomes" id="UP000886520"/>
    </source>
</evidence>
<dbReference type="AlphaFoldDB" id="A0A9D4UBQ8"/>
<gene>
    <name evidence="3" type="ORF">GOP47_0020944</name>
</gene>
<dbReference type="EMBL" id="JABFUD020000020">
    <property type="protein sequence ID" value="KAI5064274.1"/>
    <property type="molecule type" value="Genomic_DNA"/>
</dbReference>
<name>A0A9D4UBQ8_ADICA</name>
<dbReference type="PANTHER" id="PTHR42898">
    <property type="entry name" value="TROPINONE REDUCTASE"/>
    <property type="match status" value="1"/>
</dbReference>
<dbReference type="PANTHER" id="PTHR42898:SF6">
    <property type="entry name" value="NADP-DEPENDENT MANNITOL DEHYDROGENASE"/>
    <property type="match status" value="1"/>
</dbReference>
<dbReference type="PRINTS" id="PR00080">
    <property type="entry name" value="SDRFAMILY"/>
</dbReference>
<dbReference type="InterPro" id="IPR002347">
    <property type="entry name" value="SDR_fam"/>
</dbReference>
<sequence length="270" mass="29538">MSKMKERALQRWSLQGKTALVTGASKGIGRAIAEELAQLGACVYVCARSENDLKQRLQEWKDAGLPISGCICDVSLHSSREQLMVEVSKHFEGKLDILVNNAATIGQTMGILDVPFDDMSLTLRTNFESAVHLSRLAHPLLKATGAGNIVLISSIAGSHAMGLVACMYHCTKGALNQLTRNLAFEWAKDGIRVNAIAPGYVWTDMFNKMGDERRNFIATRIPLRRFGEGSEIAATVAFLCMPCSAYTTDNVGSDVDKVDEVLEMNFDDFS</sequence>
<dbReference type="OrthoDB" id="417891at2759"/>
<keyword evidence="1" id="KW-0521">NADP</keyword>
<dbReference type="SUPFAM" id="SSF51735">
    <property type="entry name" value="NAD(P)-binding Rossmann-fold domains"/>
    <property type="match status" value="1"/>
</dbReference>
<proteinExistence type="predicted"/>
<dbReference type="Gene3D" id="3.40.50.720">
    <property type="entry name" value="NAD(P)-binding Rossmann-like Domain"/>
    <property type="match status" value="1"/>
</dbReference>
<organism evidence="3 4">
    <name type="scientific">Adiantum capillus-veneris</name>
    <name type="common">Maidenhair fern</name>
    <dbReference type="NCBI Taxonomy" id="13818"/>
    <lineage>
        <taxon>Eukaryota</taxon>
        <taxon>Viridiplantae</taxon>
        <taxon>Streptophyta</taxon>
        <taxon>Embryophyta</taxon>
        <taxon>Tracheophyta</taxon>
        <taxon>Polypodiopsida</taxon>
        <taxon>Polypodiidae</taxon>
        <taxon>Polypodiales</taxon>
        <taxon>Pteridineae</taxon>
        <taxon>Pteridaceae</taxon>
        <taxon>Vittarioideae</taxon>
        <taxon>Adiantum</taxon>
    </lineage>
</organism>
<evidence type="ECO:0008006" key="5">
    <source>
        <dbReference type="Google" id="ProtNLM"/>
    </source>
</evidence>
<evidence type="ECO:0000256" key="1">
    <source>
        <dbReference type="ARBA" id="ARBA00022857"/>
    </source>
</evidence>
<protein>
    <recommendedName>
        <fullName evidence="5">Tropinone reductase</fullName>
    </recommendedName>
</protein>
<dbReference type="Proteomes" id="UP000886520">
    <property type="component" value="Chromosome 20"/>
</dbReference>
<dbReference type="FunFam" id="3.40.50.720:FF:000084">
    <property type="entry name" value="Short-chain dehydrogenase reductase"/>
    <property type="match status" value="1"/>
</dbReference>
<dbReference type="PRINTS" id="PR00081">
    <property type="entry name" value="GDHRDH"/>
</dbReference>
<comment type="caution">
    <text evidence="3">The sequence shown here is derived from an EMBL/GenBank/DDBJ whole genome shotgun (WGS) entry which is preliminary data.</text>
</comment>
<dbReference type="InterPro" id="IPR036291">
    <property type="entry name" value="NAD(P)-bd_dom_sf"/>
</dbReference>
<keyword evidence="4" id="KW-1185">Reference proteome</keyword>
<accession>A0A9D4UBQ8</accession>